<dbReference type="GO" id="GO:0000723">
    <property type="term" value="P:telomere maintenance"/>
    <property type="evidence" value="ECO:0007669"/>
    <property type="project" value="InterPro"/>
</dbReference>
<dbReference type="Pfam" id="PF05970">
    <property type="entry name" value="PIF1"/>
    <property type="match status" value="1"/>
</dbReference>
<gene>
    <name evidence="5" type="ORF">PF002_g16138</name>
</gene>
<keyword evidence="1" id="KW-0233">DNA recombination</keyword>
<dbReference type="SUPFAM" id="SSF52540">
    <property type="entry name" value="P-loop containing nucleoside triphosphate hydrolases"/>
    <property type="match status" value="2"/>
</dbReference>
<dbReference type="Pfam" id="PF21530">
    <property type="entry name" value="Pif1_2B_dom"/>
    <property type="match status" value="1"/>
</dbReference>
<dbReference type="Pfam" id="PF14214">
    <property type="entry name" value="Helitron_like_N"/>
    <property type="match status" value="1"/>
</dbReference>
<feature type="domain" description="DNA helicase Pif1-like 2B" evidence="4">
    <location>
        <begin position="789"/>
        <end position="835"/>
    </location>
</feature>
<comment type="similarity">
    <text evidence="1">Belongs to the helicase family.</text>
</comment>
<dbReference type="GO" id="GO:0006281">
    <property type="term" value="P:DNA repair"/>
    <property type="evidence" value="ECO:0007669"/>
    <property type="project" value="UniProtKB-KW"/>
</dbReference>
<evidence type="ECO:0000313" key="6">
    <source>
        <dbReference type="Proteomes" id="UP000440367"/>
    </source>
</evidence>
<dbReference type="InterPro" id="IPR027417">
    <property type="entry name" value="P-loop_NTPase"/>
</dbReference>
<dbReference type="GO" id="GO:0043139">
    <property type="term" value="F:5'-3' DNA helicase activity"/>
    <property type="evidence" value="ECO:0007669"/>
    <property type="project" value="UniProtKB-EC"/>
</dbReference>
<reference evidence="5 6" key="1">
    <citation type="submission" date="2018-08" db="EMBL/GenBank/DDBJ databases">
        <title>Genomic investigation of the strawberry pathogen Phytophthora fragariae indicates pathogenicity is determined by transcriptional variation in three key races.</title>
        <authorList>
            <person name="Adams T.M."/>
            <person name="Armitage A.D."/>
            <person name="Sobczyk M.K."/>
            <person name="Bates H.J."/>
            <person name="Dunwell J.M."/>
            <person name="Nellist C.F."/>
            <person name="Harrison R.J."/>
        </authorList>
    </citation>
    <scope>NUCLEOTIDE SEQUENCE [LARGE SCALE GENOMIC DNA]</scope>
    <source>
        <strain evidence="5 6">BC-1</strain>
    </source>
</reference>
<evidence type="ECO:0000313" key="5">
    <source>
        <dbReference type="EMBL" id="KAE9219598.1"/>
    </source>
</evidence>
<evidence type="ECO:0000259" key="3">
    <source>
        <dbReference type="Pfam" id="PF14214"/>
    </source>
</evidence>
<dbReference type="CDD" id="cd18809">
    <property type="entry name" value="SF1_C_RecD"/>
    <property type="match status" value="1"/>
</dbReference>
<evidence type="ECO:0000256" key="1">
    <source>
        <dbReference type="RuleBase" id="RU363044"/>
    </source>
</evidence>
<keyword evidence="1" id="KW-0227">DNA damage</keyword>
<dbReference type="Gene3D" id="3.40.50.300">
    <property type="entry name" value="P-loop containing nucleotide triphosphate hydrolases"/>
    <property type="match status" value="1"/>
</dbReference>
<sequence length="956" mass="108955">MTCNPTWEEIQEKIPEPNQSAQDRPDIVARVWQQKLAELLKDLDEGVLGRVMARIYVVEFQKRGLPHAHILVILADEDKPRRREIIDKLVSAELPDAELNPQLYETILTSMMHGPCGAANPNSPCMKDGKCTKGYPKPLVEVTQGNVNGFPVYRRRRRPPGVLKFKGREYDNATINQWVVPYNLYLSQKYNCHINVEVCTALTAVKYLYKYVYKGSDKAVITVETVQGESHRAMIEPNEILRYLNARYISPVEACMRLLDYSVQGKTHSIVQLTIHLENEQLVTFRSSDNPDQVLTRGRHTMLTRFFELCASEAPENQEAKTMVYQDIPKKFRWDAKTKRWVRRKRYQAAIGRMVHMSPRDMNKFYMRVLLCHRKGPQSFEQLRTVDGVTYETYRQAALKLGYLDDDAEWVACMMEAAAFKKPYELRQLFATIIVYSQVSEVRQLCDQFYDDLSQDYAYTYRALQGQEKEDLIQFKTLKSLYDLLQINGYAVAEKSTLVRHILAKVRLSGKIAIAVASSGIASLLLMGGRTAHSTFRIPLKLNDKSTCAIYKQSNLKTLIQRASLVIWDEAPMTHRHAFEAVDRTLRDIMDNDQEPFGGKVFVLSGDFRQILPVVVRGTPAETIDACLKSSSLWSHFKQVHLTENMRVQSARSESTAAELAVFSEFLLQVGEGRHEVNRSLGKDFVKIPRDMLIDNAEPDHDMDEDEDIQPGAVPRGLRNIIDVMYADINNPDIATDEYFADRTILTTTNVMVQRINEAVSQRLSGDSHEYLSVDSVDDDDEGNFFEPEVLHTVNINGIPPHKLTLKEGAPIMMRRNLNPDLGLCNGTRLRVVKLKPHVIHATIMTGERQGQDVLIPRIVFVSDGDSRDSPFHLRRKQFPVVPAFAMTINKAQGQTVQNLGLYLATPCFSHGQLYVALSRVTSRSKFKALIEYPQLEEDGGVYTDNIVYRQIFGTT</sequence>
<dbReference type="InterPro" id="IPR049163">
    <property type="entry name" value="Pif1-like_2B_dom"/>
</dbReference>
<keyword evidence="1" id="KW-0067">ATP-binding</keyword>
<dbReference type="GO" id="GO:0016787">
    <property type="term" value="F:hydrolase activity"/>
    <property type="evidence" value="ECO:0007669"/>
    <property type="project" value="UniProtKB-KW"/>
</dbReference>
<keyword evidence="1" id="KW-0547">Nucleotide-binding</keyword>
<comment type="caution">
    <text evidence="5">The sequence shown here is derived from an EMBL/GenBank/DDBJ whole genome shotgun (WGS) entry which is preliminary data.</text>
</comment>
<organism evidence="5 6">
    <name type="scientific">Phytophthora fragariae</name>
    <dbReference type="NCBI Taxonomy" id="53985"/>
    <lineage>
        <taxon>Eukaryota</taxon>
        <taxon>Sar</taxon>
        <taxon>Stramenopiles</taxon>
        <taxon>Oomycota</taxon>
        <taxon>Peronosporomycetes</taxon>
        <taxon>Peronosporales</taxon>
        <taxon>Peronosporaceae</taxon>
        <taxon>Phytophthora</taxon>
    </lineage>
</organism>
<dbReference type="PANTHER" id="PTHR10492">
    <property type="match status" value="1"/>
</dbReference>
<comment type="cofactor">
    <cofactor evidence="1">
        <name>Mg(2+)</name>
        <dbReference type="ChEBI" id="CHEBI:18420"/>
    </cofactor>
</comment>
<dbReference type="EC" id="5.6.2.3" evidence="1"/>
<protein>
    <recommendedName>
        <fullName evidence="1">ATP-dependent DNA helicase</fullName>
        <ecNumber evidence="1">5.6.2.3</ecNumber>
    </recommendedName>
</protein>
<evidence type="ECO:0000259" key="2">
    <source>
        <dbReference type="Pfam" id="PF05970"/>
    </source>
</evidence>
<dbReference type="Proteomes" id="UP000440367">
    <property type="component" value="Unassembled WGS sequence"/>
</dbReference>
<name>A0A6A3YK34_9STRA</name>
<feature type="domain" description="Helitron helicase-like" evidence="3">
    <location>
        <begin position="1"/>
        <end position="72"/>
    </location>
</feature>
<dbReference type="GO" id="GO:0005524">
    <property type="term" value="F:ATP binding"/>
    <property type="evidence" value="ECO:0007669"/>
    <property type="project" value="UniProtKB-KW"/>
</dbReference>
<keyword evidence="1" id="KW-0347">Helicase</keyword>
<feature type="domain" description="DNA helicase Pif1-like DEAD-box helicase" evidence="2">
    <location>
        <begin position="483"/>
        <end position="676"/>
    </location>
</feature>
<dbReference type="AlphaFoldDB" id="A0A6A3YK34"/>
<proteinExistence type="inferred from homology"/>
<dbReference type="InterPro" id="IPR010285">
    <property type="entry name" value="DNA_helicase_pif1-like_DEAD"/>
</dbReference>
<keyword evidence="1" id="KW-0234">DNA repair</keyword>
<accession>A0A6A3YK34</accession>
<dbReference type="GO" id="GO:0006310">
    <property type="term" value="P:DNA recombination"/>
    <property type="evidence" value="ECO:0007669"/>
    <property type="project" value="UniProtKB-KW"/>
</dbReference>
<dbReference type="InterPro" id="IPR025476">
    <property type="entry name" value="Helitron_helicase-like"/>
</dbReference>
<comment type="catalytic activity">
    <reaction evidence="1">
        <text>ATP + H2O = ADP + phosphate + H(+)</text>
        <dbReference type="Rhea" id="RHEA:13065"/>
        <dbReference type="ChEBI" id="CHEBI:15377"/>
        <dbReference type="ChEBI" id="CHEBI:15378"/>
        <dbReference type="ChEBI" id="CHEBI:30616"/>
        <dbReference type="ChEBI" id="CHEBI:43474"/>
        <dbReference type="ChEBI" id="CHEBI:456216"/>
        <dbReference type="EC" id="5.6.2.3"/>
    </reaction>
</comment>
<keyword evidence="1" id="KW-0378">Hydrolase</keyword>
<evidence type="ECO:0000259" key="4">
    <source>
        <dbReference type="Pfam" id="PF21530"/>
    </source>
</evidence>
<dbReference type="EMBL" id="QXGD01000941">
    <property type="protein sequence ID" value="KAE9219598.1"/>
    <property type="molecule type" value="Genomic_DNA"/>
</dbReference>
<dbReference type="PANTHER" id="PTHR10492:SF57">
    <property type="entry name" value="ATP-DEPENDENT DNA HELICASE"/>
    <property type="match status" value="1"/>
</dbReference>